<organism evidence="1">
    <name type="scientific">marine sediment metagenome</name>
    <dbReference type="NCBI Taxonomy" id="412755"/>
    <lineage>
        <taxon>unclassified sequences</taxon>
        <taxon>metagenomes</taxon>
        <taxon>ecological metagenomes</taxon>
    </lineage>
</organism>
<dbReference type="EMBL" id="LAZR01042201">
    <property type="protein sequence ID" value="KKL10098.1"/>
    <property type="molecule type" value="Genomic_DNA"/>
</dbReference>
<reference evidence="1" key="1">
    <citation type="journal article" date="2015" name="Nature">
        <title>Complex archaea that bridge the gap between prokaryotes and eukaryotes.</title>
        <authorList>
            <person name="Spang A."/>
            <person name="Saw J.H."/>
            <person name="Jorgensen S.L."/>
            <person name="Zaremba-Niedzwiedzka K."/>
            <person name="Martijn J."/>
            <person name="Lind A.E."/>
            <person name="van Eijk R."/>
            <person name="Schleper C."/>
            <person name="Guy L."/>
            <person name="Ettema T.J."/>
        </authorList>
    </citation>
    <scope>NUCLEOTIDE SEQUENCE</scope>
</reference>
<protein>
    <submittedName>
        <fullName evidence="1">Uncharacterized protein</fullName>
    </submittedName>
</protein>
<proteinExistence type="predicted"/>
<sequence length="46" mass="5271">MSEDQQKVYNWLIGMAAEVKEGKFGYGESFEIDEFLVDVDLAILEL</sequence>
<dbReference type="AlphaFoldDB" id="A0A0F9DDL0"/>
<evidence type="ECO:0000313" key="1">
    <source>
        <dbReference type="EMBL" id="KKL10098.1"/>
    </source>
</evidence>
<name>A0A0F9DDL0_9ZZZZ</name>
<gene>
    <name evidence="1" type="ORF">LCGC14_2559260</name>
</gene>
<comment type="caution">
    <text evidence="1">The sequence shown here is derived from an EMBL/GenBank/DDBJ whole genome shotgun (WGS) entry which is preliminary data.</text>
</comment>
<accession>A0A0F9DDL0</accession>